<accession>A0A081B806</accession>
<dbReference type="InterPro" id="IPR021333">
    <property type="entry name" value="DUF2946"/>
</dbReference>
<sequence>MQAARHMKQDAKRTVLWLSLFVLFLNALLPAGYMPGARAEDGSFTIVICSASGLKTLTLDAAGNPLSQDEDGGAESTGCLYWTATAHYIAAPEITLSAMALPAAAPLRAPQAHDVVLPPAIGPPLGAQAPPSFLI</sequence>
<gene>
    <name evidence="1" type="ORF">M2A_0673</name>
</gene>
<reference evidence="1 2" key="1">
    <citation type="submission" date="2014-07" db="EMBL/GenBank/DDBJ databases">
        <title>Tepidicaulis marinum gen. nov., sp. nov., a novel marine bacterium denitrifying nitrate to nitrous oxide strictly under microaerobic conditions.</title>
        <authorList>
            <person name="Takeuchi M."/>
            <person name="Yamagishi T."/>
            <person name="Kamagata Y."/>
            <person name="Oshima K."/>
            <person name="Hattori M."/>
            <person name="Katayama T."/>
            <person name="Hanada S."/>
            <person name="Tamaki H."/>
            <person name="Marumo K."/>
            <person name="Maeda H."/>
            <person name="Nedachi M."/>
            <person name="Iwasaki W."/>
            <person name="Suwa Y."/>
            <person name="Sakata S."/>
        </authorList>
    </citation>
    <scope>NUCLEOTIDE SEQUENCE [LARGE SCALE GENOMIC DNA]</scope>
    <source>
        <strain evidence="1 2">MA2</strain>
    </source>
</reference>
<keyword evidence="2" id="KW-1185">Reference proteome</keyword>
<evidence type="ECO:0000313" key="1">
    <source>
        <dbReference type="EMBL" id="GAK44174.1"/>
    </source>
</evidence>
<name>A0A081B806_9HYPH</name>
<dbReference type="EMBL" id="BBIO01000002">
    <property type="protein sequence ID" value="GAK44174.1"/>
    <property type="molecule type" value="Genomic_DNA"/>
</dbReference>
<evidence type="ECO:0000313" key="2">
    <source>
        <dbReference type="Proteomes" id="UP000028702"/>
    </source>
</evidence>
<comment type="caution">
    <text evidence="1">The sequence shown here is derived from an EMBL/GenBank/DDBJ whole genome shotgun (WGS) entry which is preliminary data.</text>
</comment>
<dbReference type="eggNOG" id="ENOG5033AZC">
    <property type="taxonomic scope" value="Bacteria"/>
</dbReference>
<proteinExistence type="predicted"/>
<dbReference type="STRING" id="1333998.M2A_0673"/>
<protein>
    <submittedName>
        <fullName evidence="1">Conserved protein</fullName>
    </submittedName>
</protein>
<dbReference type="AlphaFoldDB" id="A0A081B806"/>
<organism evidence="1 2">
    <name type="scientific">Tepidicaulis marinus</name>
    <dbReference type="NCBI Taxonomy" id="1333998"/>
    <lineage>
        <taxon>Bacteria</taxon>
        <taxon>Pseudomonadati</taxon>
        <taxon>Pseudomonadota</taxon>
        <taxon>Alphaproteobacteria</taxon>
        <taxon>Hyphomicrobiales</taxon>
        <taxon>Parvibaculaceae</taxon>
        <taxon>Tepidicaulis</taxon>
    </lineage>
</organism>
<dbReference type="Proteomes" id="UP000028702">
    <property type="component" value="Unassembled WGS sequence"/>
</dbReference>
<dbReference type="Pfam" id="PF11162">
    <property type="entry name" value="DUF2946"/>
    <property type="match status" value="1"/>
</dbReference>